<accession>A0A511J3W6</accession>
<proteinExistence type="predicted"/>
<evidence type="ECO:0000256" key="1">
    <source>
        <dbReference type="SAM" id="MobiDB-lite"/>
    </source>
</evidence>
<dbReference type="Pfam" id="PF00690">
    <property type="entry name" value="Cation_ATPase_N"/>
    <property type="match status" value="1"/>
</dbReference>
<dbReference type="Proteomes" id="UP000321830">
    <property type="component" value="Unassembled WGS sequence"/>
</dbReference>
<dbReference type="InterPro" id="IPR023298">
    <property type="entry name" value="ATPase_P-typ_TM_dom_sf"/>
</dbReference>
<feature type="compositionally biased region" description="Basic and acidic residues" evidence="1">
    <location>
        <begin position="16"/>
        <end position="33"/>
    </location>
</feature>
<organism evidence="3 4">
    <name type="scientific">Enterococcus villorum</name>
    <dbReference type="NCBI Taxonomy" id="112904"/>
    <lineage>
        <taxon>Bacteria</taxon>
        <taxon>Bacillati</taxon>
        <taxon>Bacillota</taxon>
        <taxon>Bacilli</taxon>
        <taxon>Lactobacillales</taxon>
        <taxon>Enterococcaceae</taxon>
        <taxon>Enterococcus</taxon>
    </lineage>
</organism>
<protein>
    <recommendedName>
        <fullName evidence="2">Cation-transporting P-type ATPase N-terminal domain-containing protein</fullName>
    </recommendedName>
</protein>
<dbReference type="AlphaFoldDB" id="A0A511J3W6"/>
<feature type="region of interest" description="Disordered" evidence="1">
    <location>
        <begin position="16"/>
        <end position="40"/>
    </location>
</feature>
<evidence type="ECO:0000313" key="3">
    <source>
        <dbReference type="EMBL" id="GEL92708.1"/>
    </source>
</evidence>
<name>A0A511J3W6_9ENTE</name>
<dbReference type="SUPFAM" id="SSF81665">
    <property type="entry name" value="Calcium ATPase, transmembrane domain M"/>
    <property type="match status" value="1"/>
</dbReference>
<reference evidence="3 4" key="1">
    <citation type="submission" date="2019-07" db="EMBL/GenBank/DDBJ databases">
        <title>Whole genome shotgun sequence of Enterococcus villorum NBRC 100699.</title>
        <authorList>
            <person name="Hosoyama A."/>
            <person name="Uohara A."/>
            <person name="Ohji S."/>
            <person name="Ichikawa N."/>
        </authorList>
    </citation>
    <scope>NUCLEOTIDE SEQUENCE [LARGE SCALE GENOMIC DNA]</scope>
    <source>
        <strain evidence="3 4">NBRC 100699</strain>
    </source>
</reference>
<evidence type="ECO:0000313" key="4">
    <source>
        <dbReference type="Proteomes" id="UP000321830"/>
    </source>
</evidence>
<dbReference type="EMBL" id="BJWF01000031">
    <property type="protein sequence ID" value="GEL92708.1"/>
    <property type="molecule type" value="Genomic_DNA"/>
</dbReference>
<comment type="caution">
    <text evidence="3">The sequence shown here is derived from an EMBL/GenBank/DDBJ whole genome shotgun (WGS) entry which is preliminary data.</text>
</comment>
<dbReference type="InterPro" id="IPR004014">
    <property type="entry name" value="ATPase_P-typ_cation-transptr_N"/>
</dbReference>
<feature type="domain" description="Cation-transporting P-type ATPase N-terminal" evidence="2">
    <location>
        <begin position="3"/>
        <end position="39"/>
    </location>
</feature>
<evidence type="ECO:0000259" key="2">
    <source>
        <dbReference type="Pfam" id="PF00690"/>
    </source>
</evidence>
<gene>
    <name evidence="3" type="ORF">EVI01_20450</name>
</gene>
<sequence length="40" mass="4853">MRWYQESTEEVMRSLKTEVEGLNREERSNRLKENGPNQID</sequence>